<feature type="domain" description="PAC" evidence="17">
    <location>
        <begin position="92"/>
        <end position="143"/>
    </location>
</feature>
<keyword evidence="10" id="KW-1133">Transmembrane helix</keyword>
<sequence length="649" mass="70525">MNIDITERKRAEATLRKSQALLNEMGRIARIGGWELDVATGAQIWTEAIYEIHELDPSYQPTVDKGIVFYAPGSRPVVIGAVKAAIDDQEPFDLELEFVTAKGHHRWVHAIGRPIVEQGKTVALSGIFQDISARKEAELELERHRHHLESLVASRTRELREARDAAEAANRAKSAFLANMSHEIRTPMNAILGLTYLLQRETPAPKAQDRLTKIGDAAQRLLGILNDVLDLSKIEAGRVVLEDLDFALSQVLDGTLNLFSERAAQQGLRLVVALDPGVPAYLHGDPLRLGQMVANLVGNAVKFSQRGEVRVQVRVLTEDAAGLLLRIEVADQGIGLSADQQARLFQPFVQADSSTTREYGGTGLGLVIVARLAALMGGEVGVDSTLGVGSRFWFTARLGRAPGAAGRAPSVAREPQEETHEQALRRRCHGVRLLVVEDEPVNQAVTCDLLADLGLVVEVVDNGRDAVGRVRNRDYALVLMDVQMPVMDGLEAARQIRRLPGKASLPILAMTASAFAQDRQRCLEAGMNDHIGKPVAPELLYSALLHWLPPDPAQPAPERAPAPAAEAAAPLDWGRALAVLSQLESHLAEDDTRAAALWFEQRPLIAAALGPQAAQLAREIERFDYDEALATLRDWHSARATPGPAGGAD</sequence>
<keyword evidence="8" id="KW-0418">Kinase</keyword>
<dbReference type="Gene3D" id="2.10.70.100">
    <property type="match status" value="1"/>
</dbReference>
<evidence type="ECO:0000256" key="5">
    <source>
        <dbReference type="ARBA" id="ARBA00022679"/>
    </source>
</evidence>
<keyword evidence="19" id="KW-1185">Reference proteome</keyword>
<dbReference type="CDD" id="cd00082">
    <property type="entry name" value="HisKA"/>
    <property type="match status" value="1"/>
</dbReference>
<evidence type="ECO:0000256" key="8">
    <source>
        <dbReference type="ARBA" id="ARBA00022777"/>
    </source>
</evidence>
<dbReference type="Pfam" id="PF00072">
    <property type="entry name" value="Response_reg"/>
    <property type="match status" value="1"/>
</dbReference>
<dbReference type="InterPro" id="IPR011006">
    <property type="entry name" value="CheY-like_superfamily"/>
</dbReference>
<evidence type="ECO:0000256" key="7">
    <source>
        <dbReference type="ARBA" id="ARBA00022741"/>
    </source>
</evidence>
<accession>A0A2K8UHA9</accession>
<evidence type="ECO:0000256" key="9">
    <source>
        <dbReference type="ARBA" id="ARBA00022840"/>
    </source>
</evidence>
<evidence type="ECO:0000256" key="6">
    <source>
        <dbReference type="ARBA" id="ARBA00022692"/>
    </source>
</evidence>
<dbReference type="PANTHER" id="PTHR45339:SF1">
    <property type="entry name" value="HYBRID SIGNAL TRANSDUCTION HISTIDINE KINASE J"/>
    <property type="match status" value="1"/>
</dbReference>
<dbReference type="Pfam" id="PF08447">
    <property type="entry name" value="PAS_3"/>
    <property type="match status" value="1"/>
</dbReference>
<feature type="domain" description="PAC" evidence="17">
    <location>
        <begin position="1"/>
        <end position="17"/>
    </location>
</feature>
<evidence type="ECO:0000313" key="19">
    <source>
        <dbReference type="Proteomes" id="UP000232638"/>
    </source>
</evidence>
<dbReference type="FunFam" id="3.30.565.10:FF:000010">
    <property type="entry name" value="Sensor histidine kinase RcsC"/>
    <property type="match status" value="1"/>
</dbReference>
<dbReference type="SMART" id="SM00388">
    <property type="entry name" value="HisKA"/>
    <property type="match status" value="1"/>
</dbReference>
<keyword evidence="6" id="KW-0812">Transmembrane</keyword>
<dbReference type="EMBL" id="CP020370">
    <property type="protein sequence ID" value="AUB84974.1"/>
    <property type="molecule type" value="Genomic_DNA"/>
</dbReference>
<dbReference type="InterPro" id="IPR036097">
    <property type="entry name" value="HisK_dim/P_sf"/>
</dbReference>
<dbReference type="GO" id="GO:0005524">
    <property type="term" value="F:ATP binding"/>
    <property type="evidence" value="ECO:0007669"/>
    <property type="project" value="UniProtKB-KW"/>
</dbReference>
<comment type="subcellular location">
    <subcellularLocation>
        <location evidence="2">Membrane</location>
    </subcellularLocation>
</comment>
<dbReference type="SUPFAM" id="SSF55874">
    <property type="entry name" value="ATPase domain of HSP90 chaperone/DNA topoisomerase II/histidine kinase"/>
    <property type="match status" value="1"/>
</dbReference>
<evidence type="ECO:0000256" key="1">
    <source>
        <dbReference type="ARBA" id="ARBA00000085"/>
    </source>
</evidence>
<dbReference type="SMART" id="SM00086">
    <property type="entry name" value="PAC"/>
    <property type="match status" value="1"/>
</dbReference>
<comment type="catalytic activity">
    <reaction evidence="1">
        <text>ATP + protein L-histidine = ADP + protein N-phospho-L-histidine.</text>
        <dbReference type="EC" id="2.7.13.3"/>
    </reaction>
</comment>
<dbReference type="Gene3D" id="3.30.450.20">
    <property type="entry name" value="PAS domain"/>
    <property type="match status" value="1"/>
</dbReference>
<dbReference type="SUPFAM" id="SSF47384">
    <property type="entry name" value="Homodimeric domain of signal transducing histidine kinase"/>
    <property type="match status" value="1"/>
</dbReference>
<keyword evidence="11" id="KW-0902">Two-component regulatory system</keyword>
<keyword evidence="14" id="KW-0175">Coiled coil</keyword>
<dbReference type="CDD" id="cd17546">
    <property type="entry name" value="REC_hyHK_CKI1_RcsC-like"/>
    <property type="match status" value="1"/>
</dbReference>
<dbReference type="InterPro" id="IPR001610">
    <property type="entry name" value="PAC"/>
</dbReference>
<feature type="modified residue" description="4-aspartylphosphate" evidence="13">
    <location>
        <position position="481"/>
    </location>
</feature>
<dbReference type="InterPro" id="IPR036890">
    <property type="entry name" value="HATPase_C_sf"/>
</dbReference>
<dbReference type="InterPro" id="IPR004358">
    <property type="entry name" value="Sig_transdc_His_kin-like_C"/>
</dbReference>
<dbReference type="PROSITE" id="PS50113">
    <property type="entry name" value="PAC"/>
    <property type="match status" value="2"/>
</dbReference>
<dbReference type="Gene3D" id="3.30.565.10">
    <property type="entry name" value="Histidine kinase-like ATPase, C-terminal domain"/>
    <property type="match status" value="1"/>
</dbReference>
<dbReference type="InterPro" id="IPR003661">
    <property type="entry name" value="HisK_dim/P_dom"/>
</dbReference>
<evidence type="ECO:0000256" key="2">
    <source>
        <dbReference type="ARBA" id="ARBA00004370"/>
    </source>
</evidence>
<dbReference type="GO" id="GO:0000155">
    <property type="term" value="F:phosphorelay sensor kinase activity"/>
    <property type="evidence" value="ECO:0007669"/>
    <property type="project" value="InterPro"/>
</dbReference>
<dbReference type="PROSITE" id="PS50109">
    <property type="entry name" value="HIS_KIN"/>
    <property type="match status" value="1"/>
</dbReference>
<dbReference type="InterPro" id="IPR013655">
    <property type="entry name" value="PAS_fold_3"/>
</dbReference>
<proteinExistence type="predicted"/>
<dbReference type="PROSITE" id="PS50110">
    <property type="entry name" value="RESPONSE_REGULATORY"/>
    <property type="match status" value="1"/>
</dbReference>
<dbReference type="Pfam" id="PF02518">
    <property type="entry name" value="HATPase_c"/>
    <property type="match status" value="1"/>
</dbReference>
<evidence type="ECO:0000256" key="14">
    <source>
        <dbReference type="SAM" id="Coils"/>
    </source>
</evidence>
<dbReference type="SMART" id="SM00448">
    <property type="entry name" value="REC"/>
    <property type="match status" value="1"/>
</dbReference>
<dbReference type="SUPFAM" id="SSF55785">
    <property type="entry name" value="PYP-like sensor domain (PAS domain)"/>
    <property type="match status" value="1"/>
</dbReference>
<keyword evidence="5" id="KW-0808">Transferase</keyword>
<evidence type="ECO:0000256" key="12">
    <source>
        <dbReference type="ARBA" id="ARBA00023136"/>
    </source>
</evidence>
<evidence type="ECO:0000256" key="13">
    <source>
        <dbReference type="PROSITE-ProRule" id="PRU00169"/>
    </source>
</evidence>
<evidence type="ECO:0000259" key="15">
    <source>
        <dbReference type="PROSITE" id="PS50109"/>
    </source>
</evidence>
<dbReference type="SUPFAM" id="SSF52172">
    <property type="entry name" value="CheY-like"/>
    <property type="match status" value="1"/>
</dbReference>
<dbReference type="OrthoDB" id="9810730at2"/>
<dbReference type="InterPro" id="IPR000014">
    <property type="entry name" value="PAS"/>
</dbReference>
<dbReference type="PANTHER" id="PTHR45339">
    <property type="entry name" value="HYBRID SIGNAL TRANSDUCTION HISTIDINE KINASE J"/>
    <property type="match status" value="1"/>
</dbReference>
<reference evidence="18 19" key="1">
    <citation type="submission" date="2017-03" db="EMBL/GenBank/DDBJ databases">
        <title>Complete genome sequence of Candidatus 'Thiodictyon syntrophicum' sp. nov. strain Cad16T, a photolithoautotroph purple sulfur bacterium isolated from an alpine meromictic lake.</title>
        <authorList>
            <person name="Luedin S.M."/>
            <person name="Pothier J.F."/>
            <person name="Danza F."/>
            <person name="Storelli N."/>
            <person name="Wittwer M."/>
            <person name="Tonolla M."/>
        </authorList>
    </citation>
    <scope>NUCLEOTIDE SEQUENCE [LARGE SCALE GENOMIC DNA]</scope>
    <source>
        <strain evidence="18 19">Cad16T</strain>
    </source>
</reference>
<dbReference type="PRINTS" id="PR00344">
    <property type="entry name" value="BCTRLSENSOR"/>
</dbReference>
<keyword evidence="7" id="KW-0547">Nucleotide-binding</keyword>
<keyword evidence="4 13" id="KW-0597">Phosphoprotein</keyword>
<evidence type="ECO:0000256" key="10">
    <source>
        <dbReference type="ARBA" id="ARBA00022989"/>
    </source>
</evidence>
<dbReference type="Gene3D" id="3.40.50.2300">
    <property type="match status" value="1"/>
</dbReference>
<dbReference type="InterPro" id="IPR000700">
    <property type="entry name" value="PAS-assoc_C"/>
</dbReference>
<dbReference type="EC" id="2.7.13.3" evidence="3"/>
<evidence type="ECO:0000313" key="18">
    <source>
        <dbReference type="EMBL" id="AUB84974.1"/>
    </source>
</evidence>
<organism evidence="18 19">
    <name type="scientific">Candidatus Thiodictyon syntrophicum</name>
    <dbReference type="NCBI Taxonomy" id="1166950"/>
    <lineage>
        <taxon>Bacteria</taxon>
        <taxon>Pseudomonadati</taxon>
        <taxon>Pseudomonadota</taxon>
        <taxon>Gammaproteobacteria</taxon>
        <taxon>Chromatiales</taxon>
        <taxon>Chromatiaceae</taxon>
        <taxon>Thiodictyon</taxon>
    </lineage>
</organism>
<name>A0A2K8UHA9_9GAMM</name>
<dbReference type="InterPro" id="IPR005467">
    <property type="entry name" value="His_kinase_dom"/>
</dbReference>
<dbReference type="Proteomes" id="UP000232638">
    <property type="component" value="Chromosome"/>
</dbReference>
<feature type="domain" description="Response regulatory" evidence="16">
    <location>
        <begin position="432"/>
        <end position="548"/>
    </location>
</feature>
<dbReference type="FunFam" id="1.10.287.130:FF:000004">
    <property type="entry name" value="Ethylene receptor 1"/>
    <property type="match status" value="1"/>
</dbReference>
<evidence type="ECO:0000259" key="17">
    <source>
        <dbReference type="PROSITE" id="PS50113"/>
    </source>
</evidence>
<dbReference type="InterPro" id="IPR035965">
    <property type="entry name" value="PAS-like_dom_sf"/>
</dbReference>
<evidence type="ECO:0000256" key="3">
    <source>
        <dbReference type="ARBA" id="ARBA00012438"/>
    </source>
</evidence>
<feature type="domain" description="Histidine kinase" evidence="15">
    <location>
        <begin position="179"/>
        <end position="400"/>
    </location>
</feature>
<keyword evidence="12" id="KW-0472">Membrane</keyword>
<dbReference type="AlphaFoldDB" id="A0A2K8UHA9"/>
<dbReference type="SMART" id="SM00387">
    <property type="entry name" value="HATPase_c"/>
    <property type="match status" value="1"/>
</dbReference>
<dbReference type="NCBIfam" id="TIGR00229">
    <property type="entry name" value="sensory_box"/>
    <property type="match status" value="1"/>
</dbReference>
<dbReference type="Gene3D" id="1.10.287.130">
    <property type="match status" value="1"/>
</dbReference>
<evidence type="ECO:0000256" key="4">
    <source>
        <dbReference type="ARBA" id="ARBA00022553"/>
    </source>
</evidence>
<feature type="coiled-coil region" evidence="14">
    <location>
        <begin position="134"/>
        <end position="172"/>
    </location>
</feature>
<keyword evidence="9" id="KW-0067">ATP-binding</keyword>
<gene>
    <name evidence="18" type="ORF">THSYN_27175</name>
</gene>
<dbReference type="InterPro" id="IPR003594">
    <property type="entry name" value="HATPase_dom"/>
</dbReference>
<dbReference type="CDD" id="cd16922">
    <property type="entry name" value="HATPase_EvgS-ArcB-TorS-like"/>
    <property type="match status" value="1"/>
</dbReference>
<dbReference type="InterPro" id="IPR001789">
    <property type="entry name" value="Sig_transdc_resp-reg_receiver"/>
</dbReference>
<dbReference type="GO" id="GO:0016020">
    <property type="term" value="C:membrane"/>
    <property type="evidence" value="ECO:0007669"/>
    <property type="project" value="UniProtKB-SubCell"/>
</dbReference>
<protein>
    <recommendedName>
        <fullName evidence="3">histidine kinase</fullName>
        <ecNumber evidence="3">2.7.13.3</ecNumber>
    </recommendedName>
</protein>
<dbReference type="Pfam" id="PF00512">
    <property type="entry name" value="HisKA"/>
    <property type="match status" value="1"/>
</dbReference>
<evidence type="ECO:0000256" key="11">
    <source>
        <dbReference type="ARBA" id="ARBA00023012"/>
    </source>
</evidence>
<evidence type="ECO:0000259" key="16">
    <source>
        <dbReference type="PROSITE" id="PS50110"/>
    </source>
</evidence>
<dbReference type="KEGG" id="tsy:THSYN_27175"/>